<dbReference type="AlphaFoldDB" id="A0A9Y2L3Z0"/>
<gene>
    <name evidence="1" type="ORF">QPJ95_03320</name>
</gene>
<evidence type="ECO:0008006" key="3">
    <source>
        <dbReference type="Google" id="ProtNLM"/>
    </source>
</evidence>
<dbReference type="InterPro" id="IPR036977">
    <property type="entry name" value="DNA_primase_Znf_CHC2"/>
</dbReference>
<dbReference type="Proteomes" id="UP001238334">
    <property type="component" value="Chromosome"/>
</dbReference>
<dbReference type="GO" id="GO:0003677">
    <property type="term" value="F:DNA binding"/>
    <property type="evidence" value="ECO:0007669"/>
    <property type="project" value="InterPro"/>
</dbReference>
<keyword evidence="2" id="KW-1185">Reference proteome</keyword>
<dbReference type="EMBL" id="CP127247">
    <property type="protein sequence ID" value="WIY27535.1"/>
    <property type="molecule type" value="Genomic_DNA"/>
</dbReference>
<proteinExistence type="predicted"/>
<name>A0A9Y2L3Z0_9RHOB</name>
<dbReference type="GO" id="GO:0008270">
    <property type="term" value="F:zinc ion binding"/>
    <property type="evidence" value="ECO:0007669"/>
    <property type="project" value="InterPro"/>
</dbReference>
<dbReference type="KEGG" id="ppso:QPJ95_03320"/>
<protein>
    <recommendedName>
        <fullName evidence="3">Zinc finger CHC2-type domain-containing protein</fullName>
    </recommendedName>
</protein>
<dbReference type="SUPFAM" id="SSF57783">
    <property type="entry name" value="Zinc beta-ribbon"/>
    <property type="match status" value="1"/>
</dbReference>
<evidence type="ECO:0000313" key="1">
    <source>
        <dbReference type="EMBL" id="WIY27535.1"/>
    </source>
</evidence>
<dbReference type="RefSeq" id="WP_270921189.1">
    <property type="nucleotide sequence ID" value="NZ_CP127247.1"/>
</dbReference>
<evidence type="ECO:0000313" key="2">
    <source>
        <dbReference type="Proteomes" id="UP001238334"/>
    </source>
</evidence>
<reference evidence="1 2" key="1">
    <citation type="submission" date="2023-06" db="EMBL/GenBank/DDBJ databases">
        <title>Parasedimentitalea psychrophila sp. nov., a psychrophilic bacterium isolated from deep-sea sediment.</title>
        <authorList>
            <person name="Li A."/>
        </authorList>
    </citation>
    <scope>NUCLEOTIDE SEQUENCE [LARGE SCALE GENOMIC DNA]</scope>
    <source>
        <strain evidence="1 2">QS115</strain>
    </source>
</reference>
<organism evidence="1 2">
    <name type="scientific">Parasedimentitalea psychrophila</name>
    <dbReference type="NCBI Taxonomy" id="2997337"/>
    <lineage>
        <taxon>Bacteria</taxon>
        <taxon>Pseudomonadati</taxon>
        <taxon>Pseudomonadota</taxon>
        <taxon>Alphaproteobacteria</taxon>
        <taxon>Rhodobacterales</taxon>
        <taxon>Paracoccaceae</taxon>
        <taxon>Parasedimentitalea</taxon>
    </lineage>
</organism>
<accession>A0A9Y2L3Z0</accession>
<dbReference type="GO" id="GO:0006260">
    <property type="term" value="P:DNA replication"/>
    <property type="evidence" value="ECO:0007669"/>
    <property type="project" value="InterPro"/>
</dbReference>
<dbReference type="Gene3D" id="3.90.580.10">
    <property type="entry name" value="Zinc finger, CHC2-type domain"/>
    <property type="match status" value="1"/>
</dbReference>
<sequence>MPWCISFGAEYALKGAEQYRDRSTICLARQESLLAKWLPGGRLEGREWVALNPTRNDRRPGSFRINVDNGFWADFATPDKGGDPISLFAYLNGLSQKQAALELKRQLGMSA</sequence>